<gene>
    <name evidence="2" type="primary">LOC142176001</name>
</gene>
<dbReference type="RefSeq" id="XP_075099126.1">
    <property type="nucleotide sequence ID" value="XM_075243025.1"/>
</dbReference>
<name>A0AC58TPH1_TOBAC</name>
<accession>A0AC58TPH1</accession>
<keyword evidence="1" id="KW-1185">Reference proteome</keyword>
<organism evidence="1 2">
    <name type="scientific">Nicotiana tabacum</name>
    <name type="common">Common tobacco</name>
    <dbReference type="NCBI Taxonomy" id="4097"/>
    <lineage>
        <taxon>Eukaryota</taxon>
        <taxon>Viridiplantae</taxon>
        <taxon>Streptophyta</taxon>
        <taxon>Embryophyta</taxon>
        <taxon>Tracheophyta</taxon>
        <taxon>Spermatophyta</taxon>
        <taxon>Magnoliopsida</taxon>
        <taxon>eudicotyledons</taxon>
        <taxon>Gunneridae</taxon>
        <taxon>Pentapetalae</taxon>
        <taxon>asterids</taxon>
        <taxon>lamiids</taxon>
        <taxon>Solanales</taxon>
        <taxon>Solanaceae</taxon>
        <taxon>Nicotianoideae</taxon>
        <taxon>Nicotianeae</taxon>
        <taxon>Nicotiana</taxon>
    </lineage>
</organism>
<reference evidence="2" key="2">
    <citation type="submission" date="2025-08" db="UniProtKB">
        <authorList>
            <consortium name="RefSeq"/>
        </authorList>
    </citation>
    <scope>IDENTIFICATION</scope>
    <source>
        <tissue evidence="2">Leaf</tissue>
    </source>
</reference>
<dbReference type="Proteomes" id="UP000790787">
    <property type="component" value="Chromosome 22"/>
</dbReference>
<evidence type="ECO:0000313" key="2">
    <source>
        <dbReference type="RefSeq" id="XP_075099126.1"/>
    </source>
</evidence>
<proteinExistence type="predicted"/>
<reference evidence="1" key="1">
    <citation type="journal article" date="2014" name="Nat. Commun.">
        <title>The tobacco genome sequence and its comparison with those of tomato and potato.</title>
        <authorList>
            <person name="Sierro N."/>
            <person name="Battey J.N."/>
            <person name="Ouadi S."/>
            <person name="Bakaher N."/>
            <person name="Bovet L."/>
            <person name="Willig A."/>
            <person name="Goepfert S."/>
            <person name="Peitsch M.C."/>
            <person name="Ivanov N.V."/>
        </authorList>
    </citation>
    <scope>NUCLEOTIDE SEQUENCE [LARGE SCALE GENOMIC DNA]</scope>
</reference>
<sequence>MVTPSSYTLASAVSPSPLSPPLQVLLQLLALLAGVGTYVFQETRWVGNRAREADRFKLWYSGRVRGKNEVGILVDKDLRELVVEFKRVNDRLMAIKIVMGGCTLNVVSAYVLQVGLEEEVKRCFWEDLVGLVQGIPPLRSLL</sequence>
<evidence type="ECO:0000313" key="1">
    <source>
        <dbReference type="Proteomes" id="UP000790787"/>
    </source>
</evidence>
<protein>
    <submittedName>
        <fullName evidence="2">Uncharacterized protein LOC142176001</fullName>
    </submittedName>
</protein>